<dbReference type="InterPro" id="IPR013325">
    <property type="entry name" value="RNA_pol_sigma_r2"/>
</dbReference>
<dbReference type="SUPFAM" id="SSF88946">
    <property type="entry name" value="Sigma2 domain of RNA polymerase sigma factors"/>
    <property type="match status" value="1"/>
</dbReference>
<feature type="domain" description="RNA polymerase sigma factor 70 region 4 type 2" evidence="7">
    <location>
        <begin position="103"/>
        <end position="155"/>
    </location>
</feature>
<protein>
    <recommendedName>
        <fullName evidence="10">RNA polymerase sigma factor</fullName>
    </recommendedName>
</protein>
<evidence type="ECO:0000256" key="2">
    <source>
        <dbReference type="ARBA" id="ARBA00023015"/>
    </source>
</evidence>
<dbReference type="InterPro" id="IPR013324">
    <property type="entry name" value="RNA_pol_sigma_r3/r4-like"/>
</dbReference>
<name>A0ABP8UQ74_9ACTN</name>
<dbReference type="SUPFAM" id="SSF88659">
    <property type="entry name" value="Sigma3 and sigma4 domains of RNA polymerase sigma factors"/>
    <property type="match status" value="1"/>
</dbReference>
<dbReference type="NCBIfam" id="TIGR02983">
    <property type="entry name" value="SigE-fam_strep"/>
    <property type="match status" value="1"/>
</dbReference>
<dbReference type="Gene3D" id="1.10.1740.10">
    <property type="match status" value="1"/>
</dbReference>
<dbReference type="CDD" id="cd06171">
    <property type="entry name" value="Sigma70_r4"/>
    <property type="match status" value="1"/>
</dbReference>
<dbReference type="InterPro" id="IPR039425">
    <property type="entry name" value="RNA_pol_sigma-70-like"/>
</dbReference>
<comment type="similarity">
    <text evidence="1">Belongs to the sigma-70 factor family. ECF subfamily.</text>
</comment>
<dbReference type="InterPro" id="IPR007627">
    <property type="entry name" value="RNA_pol_sigma70_r2"/>
</dbReference>
<evidence type="ECO:0000256" key="1">
    <source>
        <dbReference type="ARBA" id="ARBA00010641"/>
    </source>
</evidence>
<gene>
    <name evidence="8" type="ORF">GCM10023196_091460</name>
</gene>
<keyword evidence="2" id="KW-0805">Transcription regulation</keyword>
<evidence type="ECO:0000256" key="5">
    <source>
        <dbReference type="ARBA" id="ARBA00023163"/>
    </source>
</evidence>
<evidence type="ECO:0000313" key="8">
    <source>
        <dbReference type="EMBL" id="GAA4637487.1"/>
    </source>
</evidence>
<evidence type="ECO:0008006" key="10">
    <source>
        <dbReference type="Google" id="ProtNLM"/>
    </source>
</evidence>
<dbReference type="InterPro" id="IPR014325">
    <property type="entry name" value="RNA_pol_sigma-E_actinobac"/>
</dbReference>
<dbReference type="RefSeq" id="WP_345440586.1">
    <property type="nucleotide sequence ID" value="NZ_BAABHK010000020.1"/>
</dbReference>
<dbReference type="PANTHER" id="PTHR43133:SF50">
    <property type="entry name" value="ECF RNA POLYMERASE SIGMA FACTOR SIGM"/>
    <property type="match status" value="1"/>
</dbReference>
<dbReference type="InterPro" id="IPR014284">
    <property type="entry name" value="RNA_pol_sigma-70_dom"/>
</dbReference>
<dbReference type="NCBIfam" id="TIGR02937">
    <property type="entry name" value="sigma70-ECF"/>
    <property type="match status" value="1"/>
</dbReference>
<dbReference type="InterPro" id="IPR013249">
    <property type="entry name" value="RNA_pol_sigma70_r4_t2"/>
</dbReference>
<dbReference type="InterPro" id="IPR036388">
    <property type="entry name" value="WH-like_DNA-bd_sf"/>
</dbReference>
<evidence type="ECO:0000259" key="6">
    <source>
        <dbReference type="Pfam" id="PF04542"/>
    </source>
</evidence>
<evidence type="ECO:0000259" key="7">
    <source>
        <dbReference type="Pfam" id="PF08281"/>
    </source>
</evidence>
<evidence type="ECO:0000313" key="9">
    <source>
        <dbReference type="Proteomes" id="UP001501442"/>
    </source>
</evidence>
<dbReference type="Pfam" id="PF04542">
    <property type="entry name" value="Sigma70_r2"/>
    <property type="match status" value="1"/>
</dbReference>
<reference evidence="9" key="1">
    <citation type="journal article" date="2019" name="Int. J. Syst. Evol. Microbiol.">
        <title>The Global Catalogue of Microorganisms (GCM) 10K type strain sequencing project: providing services to taxonomists for standard genome sequencing and annotation.</title>
        <authorList>
            <consortium name="The Broad Institute Genomics Platform"/>
            <consortium name="The Broad Institute Genome Sequencing Center for Infectious Disease"/>
            <person name="Wu L."/>
            <person name="Ma J."/>
        </authorList>
    </citation>
    <scope>NUCLEOTIDE SEQUENCE [LARGE SCALE GENOMIC DNA]</scope>
    <source>
        <strain evidence="9">JCM 17939</strain>
    </source>
</reference>
<keyword evidence="9" id="KW-1185">Reference proteome</keyword>
<organism evidence="8 9">
    <name type="scientific">Actinoallomurus vinaceus</name>
    <dbReference type="NCBI Taxonomy" id="1080074"/>
    <lineage>
        <taxon>Bacteria</taxon>
        <taxon>Bacillati</taxon>
        <taxon>Actinomycetota</taxon>
        <taxon>Actinomycetes</taxon>
        <taxon>Streptosporangiales</taxon>
        <taxon>Thermomonosporaceae</taxon>
        <taxon>Actinoallomurus</taxon>
    </lineage>
</organism>
<dbReference type="Pfam" id="PF08281">
    <property type="entry name" value="Sigma70_r4_2"/>
    <property type="match status" value="1"/>
</dbReference>
<feature type="domain" description="RNA polymerase sigma-70 region 2" evidence="6">
    <location>
        <begin position="13"/>
        <end position="78"/>
    </location>
</feature>
<keyword evidence="4" id="KW-0238">DNA-binding</keyword>
<dbReference type="Gene3D" id="1.10.10.10">
    <property type="entry name" value="Winged helix-like DNA-binding domain superfamily/Winged helix DNA-binding domain"/>
    <property type="match status" value="1"/>
</dbReference>
<proteinExistence type="inferred from homology"/>
<keyword evidence="3" id="KW-0731">Sigma factor</keyword>
<dbReference type="PANTHER" id="PTHR43133">
    <property type="entry name" value="RNA POLYMERASE ECF-TYPE SIGMA FACTO"/>
    <property type="match status" value="1"/>
</dbReference>
<evidence type="ECO:0000256" key="4">
    <source>
        <dbReference type="ARBA" id="ARBA00023125"/>
    </source>
</evidence>
<dbReference type="EMBL" id="BAABHK010000020">
    <property type="protein sequence ID" value="GAA4637487.1"/>
    <property type="molecule type" value="Genomic_DNA"/>
</dbReference>
<comment type="caution">
    <text evidence="8">The sequence shown here is derived from an EMBL/GenBank/DDBJ whole genome shotgun (WGS) entry which is preliminary data.</text>
</comment>
<keyword evidence="5" id="KW-0804">Transcription</keyword>
<dbReference type="Proteomes" id="UP001501442">
    <property type="component" value="Unassembled WGS sequence"/>
</dbReference>
<accession>A0ABP8UQ74</accession>
<sequence>MGATSHDEFRDFVAARRPTLLRAALLLTADRTEAEDLLQAALAKTYLAWDRIKDRTALDGYVRRAMVNINISWWRRRRLEEYPTDEMPDTPVADHTDRSELRDVLERLLDRLPARQRAYIRLRYYDDLTEAEIAHALGVSVGTVKSTVSRAMAKLREDADEEFAALD</sequence>
<evidence type="ECO:0000256" key="3">
    <source>
        <dbReference type="ARBA" id="ARBA00023082"/>
    </source>
</evidence>